<dbReference type="GO" id="GO:0006813">
    <property type="term" value="P:potassium ion transport"/>
    <property type="evidence" value="ECO:0007669"/>
    <property type="project" value="UniProtKB-KW"/>
</dbReference>
<evidence type="ECO:0000256" key="5">
    <source>
        <dbReference type="ARBA" id="ARBA00022519"/>
    </source>
</evidence>
<dbReference type="InterPro" id="IPR005170">
    <property type="entry name" value="Transptr-assoc_dom"/>
</dbReference>
<dbReference type="GO" id="GO:0005886">
    <property type="term" value="C:plasma membrane"/>
    <property type="evidence" value="ECO:0007669"/>
    <property type="project" value="UniProtKB-SubCell"/>
</dbReference>
<evidence type="ECO:0000256" key="7">
    <source>
        <dbReference type="ARBA" id="ARBA00022692"/>
    </source>
</evidence>
<evidence type="ECO:0000256" key="11">
    <source>
        <dbReference type="ARBA" id="ARBA00023136"/>
    </source>
</evidence>
<sequence>MELLNNLLLIAALLLFGSIVVSSISARVGAPLLLIFLIVGMLAGEEGPGNLVFDDVGTAYLIGSVALGIILLNGGLHTKVESFRVGLRPALTLATVGVLITSALVGLLAAWVFDLHWLQGLLLGAIIGSTDAAAVFSLLHARGMNIERRVGATLEIESGSNDPMAVFLTIMLIEILLTQGSLFAWNTLLLFAIQMGIGAVAGILGARLLVYMVNHLSLANGLYPLLVTSGGLLIFALANSLGGSGFLAIYLLGVGLGNRKLHAGQNILRVHDGLAWLSQIGMFLILGLLVTPSELLPLAGDALLIALALIFVARPLAVLVCLAPYRFVWREQLYIAWVGLRGAVPIILALFPLLAGLEQAELYFNVAFFVVLVSLLMQGWTVAPVARLLRLEIPPGPEPVMQIDTLIPGHPECEILVYKLGSTSPLRNRSPDYFVLPGTARLTSVIRHGISYDANDIERFEPGDYLHILAASNEVEQINRLFTTLEYAADHQFFGDFILEPSARLCDLSTAYGVPVPHACDTLSVGEYLTQQFHNKPVVGDRVKLDKIELVVLEMEAGQIVKIGLKITG</sequence>
<evidence type="ECO:0000313" key="15">
    <source>
        <dbReference type="Proteomes" id="UP000294914"/>
    </source>
</evidence>
<dbReference type="Proteomes" id="UP000294914">
    <property type="component" value="Unassembled WGS sequence"/>
</dbReference>
<feature type="transmembrane region" description="Helical" evidence="12">
    <location>
        <begin position="59"/>
        <end position="78"/>
    </location>
</feature>
<gene>
    <name evidence="14" type="ORF">EDC23_2234</name>
</gene>
<dbReference type="SMART" id="SM01091">
    <property type="entry name" value="CorC_HlyC"/>
    <property type="match status" value="1"/>
</dbReference>
<keyword evidence="10" id="KW-0406">Ion transport</keyword>
<keyword evidence="3" id="KW-0050">Antiport</keyword>
<feature type="transmembrane region" description="Helical" evidence="12">
    <location>
        <begin position="303"/>
        <end position="328"/>
    </location>
</feature>
<dbReference type="NCBIfam" id="NF003714">
    <property type="entry name" value="PRK05326.1-1"/>
    <property type="match status" value="1"/>
</dbReference>
<dbReference type="SUPFAM" id="SSF56176">
    <property type="entry name" value="FAD-binding/transporter-associated domain-like"/>
    <property type="match status" value="1"/>
</dbReference>
<feature type="transmembrane region" description="Helical" evidence="12">
    <location>
        <begin position="362"/>
        <end position="380"/>
    </location>
</feature>
<comment type="subcellular location">
    <subcellularLocation>
        <location evidence="1">Cell membrane</location>
        <topology evidence="1">Multi-pass membrane protein</topology>
    </subcellularLocation>
</comment>
<dbReference type="InterPro" id="IPR006037">
    <property type="entry name" value="RCK_C"/>
</dbReference>
<dbReference type="PANTHER" id="PTHR32507:SF7">
    <property type="entry name" value="K(+)_H(+) ANTIPORTER NHAP2"/>
    <property type="match status" value="1"/>
</dbReference>
<evidence type="ECO:0000256" key="8">
    <source>
        <dbReference type="ARBA" id="ARBA00022958"/>
    </source>
</evidence>
<dbReference type="Pfam" id="PF03471">
    <property type="entry name" value="CorC_HlyC"/>
    <property type="match status" value="1"/>
</dbReference>
<dbReference type="Gene3D" id="1.20.1530.20">
    <property type="match status" value="1"/>
</dbReference>
<evidence type="ECO:0000256" key="4">
    <source>
        <dbReference type="ARBA" id="ARBA00022475"/>
    </source>
</evidence>
<evidence type="ECO:0000313" key="14">
    <source>
        <dbReference type="EMBL" id="TDY00070.1"/>
    </source>
</evidence>
<feature type="domain" description="RCK C-terminal" evidence="13">
    <location>
        <begin position="401"/>
        <end position="484"/>
    </location>
</feature>
<keyword evidence="15" id="KW-1185">Reference proteome</keyword>
<accession>A0A4R8ILX5</accession>
<evidence type="ECO:0000256" key="6">
    <source>
        <dbReference type="ARBA" id="ARBA00022538"/>
    </source>
</evidence>
<name>A0A4R8ILX5_9GAMM</name>
<evidence type="ECO:0000256" key="2">
    <source>
        <dbReference type="ARBA" id="ARBA00022448"/>
    </source>
</evidence>
<dbReference type="GO" id="GO:0015297">
    <property type="term" value="F:antiporter activity"/>
    <property type="evidence" value="ECO:0007669"/>
    <property type="project" value="UniProtKB-KW"/>
</dbReference>
<dbReference type="Gene3D" id="3.30.465.10">
    <property type="match status" value="1"/>
</dbReference>
<dbReference type="GO" id="GO:0008324">
    <property type="term" value="F:monoatomic cation transmembrane transporter activity"/>
    <property type="evidence" value="ECO:0007669"/>
    <property type="project" value="InterPro"/>
</dbReference>
<feature type="transmembrane region" description="Helical" evidence="12">
    <location>
        <begin position="334"/>
        <end position="355"/>
    </location>
</feature>
<keyword evidence="11 12" id="KW-0472">Membrane</keyword>
<dbReference type="InterPro" id="IPR038770">
    <property type="entry name" value="Na+/solute_symporter_sf"/>
</dbReference>
<evidence type="ECO:0000256" key="10">
    <source>
        <dbReference type="ARBA" id="ARBA00023065"/>
    </source>
</evidence>
<keyword evidence="6" id="KW-0633">Potassium transport</keyword>
<organism evidence="14 15">
    <name type="scientific">Thiohalophilus thiocyanatoxydans</name>
    <dbReference type="NCBI Taxonomy" id="381308"/>
    <lineage>
        <taxon>Bacteria</taxon>
        <taxon>Pseudomonadati</taxon>
        <taxon>Pseudomonadota</taxon>
        <taxon>Gammaproteobacteria</taxon>
        <taxon>Thiohalomonadales</taxon>
        <taxon>Thiohalophilaceae</taxon>
        <taxon>Thiohalophilus</taxon>
    </lineage>
</organism>
<dbReference type="NCBIfam" id="NF003716">
    <property type="entry name" value="PRK05326.1-3"/>
    <property type="match status" value="1"/>
</dbReference>
<evidence type="ECO:0000259" key="13">
    <source>
        <dbReference type="PROSITE" id="PS51202"/>
    </source>
</evidence>
<dbReference type="NCBIfam" id="NF003715">
    <property type="entry name" value="PRK05326.1-2"/>
    <property type="match status" value="1"/>
</dbReference>
<proteinExistence type="predicted"/>
<dbReference type="AlphaFoldDB" id="A0A4R8ILX5"/>
<keyword evidence="4" id="KW-1003">Cell membrane</keyword>
<dbReference type="InterPro" id="IPR016169">
    <property type="entry name" value="FAD-bd_PCMH_sub2"/>
</dbReference>
<feature type="transmembrane region" description="Helical" evidence="12">
    <location>
        <begin position="90"/>
        <end position="111"/>
    </location>
</feature>
<dbReference type="OrthoDB" id="9810759at2"/>
<keyword evidence="9 12" id="KW-1133">Transmembrane helix</keyword>
<reference evidence="14 15" key="1">
    <citation type="submission" date="2019-03" db="EMBL/GenBank/DDBJ databases">
        <title>Genomic Encyclopedia of Type Strains, Phase IV (KMG-IV): sequencing the most valuable type-strain genomes for metagenomic binning, comparative biology and taxonomic classification.</title>
        <authorList>
            <person name="Goeker M."/>
        </authorList>
    </citation>
    <scope>NUCLEOTIDE SEQUENCE [LARGE SCALE GENOMIC DNA]</scope>
    <source>
        <strain evidence="14 15">DSM 16326</strain>
    </source>
</reference>
<keyword evidence="5" id="KW-0997">Cell inner membrane</keyword>
<dbReference type="InterPro" id="IPR006153">
    <property type="entry name" value="Cation/H_exchanger_TM"/>
</dbReference>
<dbReference type="PANTHER" id="PTHR32507">
    <property type="entry name" value="NA(+)/H(+) ANTIPORTER 1"/>
    <property type="match status" value="1"/>
</dbReference>
<evidence type="ECO:0000256" key="3">
    <source>
        <dbReference type="ARBA" id="ARBA00022449"/>
    </source>
</evidence>
<keyword evidence="7 12" id="KW-0812">Transmembrane</keyword>
<dbReference type="RefSeq" id="WP_134084511.1">
    <property type="nucleotide sequence ID" value="NZ_SOQX01000006.1"/>
</dbReference>
<evidence type="ECO:0000256" key="1">
    <source>
        <dbReference type="ARBA" id="ARBA00004651"/>
    </source>
</evidence>
<protein>
    <submittedName>
        <fullName evidence="14">Potassium/proton antiporter (CPA1 family)</fullName>
    </submittedName>
</protein>
<evidence type="ECO:0000256" key="9">
    <source>
        <dbReference type="ARBA" id="ARBA00022989"/>
    </source>
</evidence>
<feature type="transmembrane region" description="Helical" evidence="12">
    <location>
        <begin position="222"/>
        <end position="253"/>
    </location>
</feature>
<dbReference type="GO" id="GO:0050660">
    <property type="term" value="F:flavin adenine dinucleotide binding"/>
    <property type="evidence" value="ECO:0007669"/>
    <property type="project" value="InterPro"/>
</dbReference>
<feature type="transmembrane region" description="Helical" evidence="12">
    <location>
        <begin position="165"/>
        <end position="185"/>
    </location>
</feature>
<dbReference type="InterPro" id="IPR036318">
    <property type="entry name" value="FAD-bd_PCMH-like_sf"/>
</dbReference>
<feature type="transmembrane region" description="Helical" evidence="12">
    <location>
        <begin position="117"/>
        <end position="139"/>
    </location>
</feature>
<dbReference type="PROSITE" id="PS51202">
    <property type="entry name" value="RCK_C"/>
    <property type="match status" value="1"/>
</dbReference>
<keyword evidence="8" id="KW-0630">Potassium</keyword>
<dbReference type="Pfam" id="PF00999">
    <property type="entry name" value="Na_H_Exchanger"/>
    <property type="match status" value="1"/>
</dbReference>
<evidence type="ECO:0000256" key="12">
    <source>
        <dbReference type="SAM" id="Phobius"/>
    </source>
</evidence>
<feature type="transmembrane region" description="Helical" evidence="12">
    <location>
        <begin position="273"/>
        <end position="291"/>
    </location>
</feature>
<dbReference type="GO" id="GO:1902600">
    <property type="term" value="P:proton transmembrane transport"/>
    <property type="evidence" value="ECO:0007669"/>
    <property type="project" value="InterPro"/>
</dbReference>
<feature type="transmembrane region" description="Helical" evidence="12">
    <location>
        <begin position="7"/>
        <end position="39"/>
    </location>
</feature>
<feature type="transmembrane region" description="Helical" evidence="12">
    <location>
        <begin position="191"/>
        <end position="210"/>
    </location>
</feature>
<keyword evidence="2" id="KW-0813">Transport</keyword>
<comment type="caution">
    <text evidence="14">The sequence shown here is derived from an EMBL/GenBank/DDBJ whole genome shotgun (WGS) entry which is preliminary data.</text>
</comment>
<dbReference type="EMBL" id="SOQX01000006">
    <property type="protein sequence ID" value="TDY00070.1"/>
    <property type="molecule type" value="Genomic_DNA"/>
</dbReference>